<keyword evidence="5" id="KW-1185">Reference proteome</keyword>
<dbReference type="Pfam" id="PF00106">
    <property type="entry name" value="adh_short"/>
    <property type="match status" value="1"/>
</dbReference>
<gene>
    <name evidence="4" type="ORF">SISSUDRAFT_1005171</name>
</gene>
<dbReference type="PANTHER" id="PTHR24320:SF282">
    <property type="entry name" value="WW DOMAIN-CONTAINING OXIDOREDUCTASE"/>
    <property type="match status" value="1"/>
</dbReference>
<evidence type="ECO:0000256" key="2">
    <source>
        <dbReference type="ARBA" id="ARBA00022857"/>
    </source>
</evidence>
<organism evidence="4 5">
    <name type="scientific">Sistotremastrum suecicum HHB10207 ss-3</name>
    <dbReference type="NCBI Taxonomy" id="1314776"/>
    <lineage>
        <taxon>Eukaryota</taxon>
        <taxon>Fungi</taxon>
        <taxon>Dikarya</taxon>
        <taxon>Basidiomycota</taxon>
        <taxon>Agaricomycotina</taxon>
        <taxon>Agaricomycetes</taxon>
        <taxon>Sistotremastrales</taxon>
        <taxon>Sistotremastraceae</taxon>
        <taxon>Sistotremastrum</taxon>
    </lineage>
</organism>
<keyword evidence="2" id="KW-0521">NADP</keyword>
<dbReference type="PANTHER" id="PTHR24320">
    <property type="entry name" value="RETINOL DEHYDROGENASE"/>
    <property type="match status" value="1"/>
</dbReference>
<evidence type="ECO:0000313" key="4">
    <source>
        <dbReference type="EMBL" id="KZT38122.1"/>
    </source>
</evidence>
<dbReference type="AlphaFoldDB" id="A0A166D4D5"/>
<protein>
    <submittedName>
        <fullName evidence="4">NAD(P)-binding protein</fullName>
    </submittedName>
</protein>
<evidence type="ECO:0000256" key="1">
    <source>
        <dbReference type="ARBA" id="ARBA00006484"/>
    </source>
</evidence>
<dbReference type="EMBL" id="KV428069">
    <property type="protein sequence ID" value="KZT38122.1"/>
    <property type="molecule type" value="Genomic_DNA"/>
</dbReference>
<dbReference type="Proteomes" id="UP000076798">
    <property type="component" value="Unassembled WGS sequence"/>
</dbReference>
<dbReference type="OrthoDB" id="191139at2759"/>
<name>A0A166D4D5_9AGAM</name>
<dbReference type="InterPro" id="IPR036291">
    <property type="entry name" value="NAD(P)-bd_dom_sf"/>
</dbReference>
<dbReference type="InterPro" id="IPR002347">
    <property type="entry name" value="SDR_fam"/>
</dbReference>
<proteinExistence type="inferred from homology"/>
<dbReference type="STRING" id="1314776.A0A166D4D5"/>
<dbReference type="SUPFAM" id="SSF51735">
    <property type="entry name" value="NAD(P)-binding Rossmann-fold domains"/>
    <property type="match status" value="1"/>
</dbReference>
<reference evidence="4 5" key="1">
    <citation type="journal article" date="2016" name="Mol. Biol. Evol.">
        <title>Comparative Genomics of Early-Diverging Mushroom-Forming Fungi Provides Insights into the Origins of Lignocellulose Decay Capabilities.</title>
        <authorList>
            <person name="Nagy L.G."/>
            <person name="Riley R."/>
            <person name="Tritt A."/>
            <person name="Adam C."/>
            <person name="Daum C."/>
            <person name="Floudas D."/>
            <person name="Sun H."/>
            <person name="Yadav J.S."/>
            <person name="Pangilinan J."/>
            <person name="Larsson K.H."/>
            <person name="Matsuura K."/>
            <person name="Barry K."/>
            <person name="Labutti K."/>
            <person name="Kuo R."/>
            <person name="Ohm R.A."/>
            <person name="Bhattacharya S.S."/>
            <person name="Shirouzu T."/>
            <person name="Yoshinaga Y."/>
            <person name="Martin F.M."/>
            <person name="Grigoriev I.V."/>
            <person name="Hibbett D.S."/>
        </authorList>
    </citation>
    <scope>NUCLEOTIDE SEQUENCE [LARGE SCALE GENOMIC DNA]</scope>
    <source>
        <strain evidence="4 5">HHB10207 ss-3</strain>
    </source>
</reference>
<evidence type="ECO:0000313" key="5">
    <source>
        <dbReference type="Proteomes" id="UP000076798"/>
    </source>
</evidence>
<accession>A0A166D4D5</accession>
<sequence>MGAIFSNSFNPQKDIPSLEGKVYLVTGGNSGIGMYTILHLARRGATVYMGARNETKAKASISQLESEGLAPGNGRVIYHYLDLSDPRLAKKSAQEFLSREQRLDGLVNNAADMSGPLSITKDGVIQGVVTNHISPFVFTNELLPLLKKTAQEPGSDVRIVNVSSYAHTLPASQYTKFDSKESLNVTFGSGTLDQMRRYGITKLMNVLHINELQRRLDSESVPIICISLHPGGVQTPGLLEGVSKWRFGSFLKTIAGTFLKSSSDGALTSTFAAAAPVVRQWSDRYRGAYLEPYTKIASKRKEAQSKDSGKELWNTTEKIVDEMGL</sequence>
<evidence type="ECO:0000256" key="3">
    <source>
        <dbReference type="ARBA" id="ARBA00023002"/>
    </source>
</evidence>
<keyword evidence="3" id="KW-0560">Oxidoreductase</keyword>
<dbReference type="GO" id="GO:0016491">
    <property type="term" value="F:oxidoreductase activity"/>
    <property type="evidence" value="ECO:0007669"/>
    <property type="project" value="UniProtKB-KW"/>
</dbReference>
<comment type="similarity">
    <text evidence="1">Belongs to the short-chain dehydrogenases/reductases (SDR) family.</text>
</comment>
<dbReference type="Gene3D" id="3.40.50.720">
    <property type="entry name" value="NAD(P)-binding Rossmann-like Domain"/>
    <property type="match status" value="1"/>
</dbReference>
<dbReference type="PRINTS" id="PR00081">
    <property type="entry name" value="GDHRDH"/>
</dbReference>